<feature type="domain" description="Cas1p 10 TM acyl transferase" evidence="10">
    <location>
        <begin position="320"/>
        <end position="797"/>
    </location>
</feature>
<organism evidence="11 12">
    <name type="scientific">Amphibalanus amphitrite</name>
    <name type="common">Striped barnacle</name>
    <name type="synonym">Balanus amphitrite</name>
    <dbReference type="NCBI Taxonomy" id="1232801"/>
    <lineage>
        <taxon>Eukaryota</taxon>
        <taxon>Metazoa</taxon>
        <taxon>Ecdysozoa</taxon>
        <taxon>Arthropoda</taxon>
        <taxon>Crustacea</taxon>
        <taxon>Multicrustacea</taxon>
        <taxon>Cirripedia</taxon>
        <taxon>Thoracica</taxon>
        <taxon>Thoracicalcarea</taxon>
        <taxon>Balanomorpha</taxon>
        <taxon>Balanoidea</taxon>
        <taxon>Balanidae</taxon>
        <taxon>Amphibalaninae</taxon>
        <taxon>Amphibalanus</taxon>
    </lineage>
</organism>
<evidence type="ECO:0000256" key="9">
    <source>
        <dbReference type="SAM" id="Phobius"/>
    </source>
</evidence>
<dbReference type="GO" id="GO:0016740">
    <property type="term" value="F:transferase activity"/>
    <property type="evidence" value="ECO:0007669"/>
    <property type="project" value="UniProtKB-KW"/>
</dbReference>
<evidence type="ECO:0000256" key="5">
    <source>
        <dbReference type="ARBA" id="ARBA00022989"/>
    </source>
</evidence>
<dbReference type="AlphaFoldDB" id="A0A6A4VUW4"/>
<feature type="transmembrane region" description="Helical" evidence="9">
    <location>
        <begin position="336"/>
        <end position="361"/>
    </location>
</feature>
<reference evidence="11 12" key="1">
    <citation type="submission" date="2019-07" db="EMBL/GenBank/DDBJ databases">
        <title>Draft genome assembly of a fouling barnacle, Amphibalanus amphitrite (Darwin, 1854): The first reference genome for Thecostraca.</title>
        <authorList>
            <person name="Kim W."/>
        </authorList>
    </citation>
    <scope>NUCLEOTIDE SEQUENCE [LARGE SCALE GENOMIC DNA]</scope>
    <source>
        <strain evidence="11">SNU_AA5</strain>
        <tissue evidence="11">Soma without cirri and trophi</tissue>
    </source>
</reference>
<feature type="region of interest" description="Disordered" evidence="8">
    <location>
        <begin position="1"/>
        <end position="26"/>
    </location>
</feature>
<keyword evidence="6 9" id="KW-0472">Membrane</keyword>
<feature type="transmembrane region" description="Helical" evidence="9">
    <location>
        <begin position="695"/>
        <end position="714"/>
    </location>
</feature>
<dbReference type="OrthoDB" id="1932925at2759"/>
<feature type="transmembrane region" description="Helical" evidence="9">
    <location>
        <begin position="575"/>
        <end position="595"/>
    </location>
</feature>
<keyword evidence="3 11" id="KW-0808">Transferase</keyword>
<dbReference type="GO" id="GO:0005975">
    <property type="term" value="P:carbohydrate metabolic process"/>
    <property type="evidence" value="ECO:0007669"/>
    <property type="project" value="UniProtKB-ARBA"/>
</dbReference>
<sequence>MTFSPANIRSQTSQEDCSGPPPSEPTRPGLTHALLHRCNAATARSVAVALVLFFISYHGLVRVVYGTDSCDWLLARGEYHAEAWQPYGCMVHTYSVRDSRRCMRYLEFLGQRNRIAFVGDSRVRQLYAAFVGQFGETVPPPEGEDRHKDIAYEDAQLGLHVQFLWRPMADEKMRGDVIKWRDASSDLLPQLLVLGSATHAIKNLNGSELAVKAYERNVTRLGAVLDQLVGAGTRVLWTIQEPVFYDRLSEERRAITNQQIDLYNWAARRALSSTRVRLWESSRLVGSGRLSESRDGLHAGPRAQGHTVQILMNLYCNDRMNYNDGTCCNSGEPMTALQIVTFVGFGCCIAASAALAMLAWVRKRRQPRQRNAGREAATPQPPSQAKTLVTTLARLGVIMAYFFLCDRTTFFMKENRYFASLNFWLPLGYLVVLGLFFNEESRHANMLHRDQTDEWKGWMQLTILVYHMTAASKVLPIYMHIRVLVSSYLFLTGYGHFMLFWKTGQADLVRFFKVVFRMNMLTVTLCFCMNRPYQFYYFVPLVTFWYVMLYIMLVIPPRVTAKSSENNHIQYLYMVIKFVVFFSIIVILFMSEVFFEKIFVMRPWKALYVTEDDDIHQWWFRWQLDRFSVGYGMVFAFLYVLARRHLPLDDNSPGNLLSGNLALTAAFLSLAGLGVYSTFTFMCSSKPDCNRVHPYIVFIPILSFIVLRNMVGLLRTRYSSLFAWFGRISLELFIGQYHIWLAANTYGVLVLVPLYPVLNVLITTFIFVCVSLEVHNITNELAPVLVPSDWRLCVRNCVIFILILVPIGVHDGMF</sequence>
<gene>
    <name evidence="11" type="primary">Casd1_1</name>
    <name evidence="11" type="ORF">FJT64_005850</name>
</gene>
<evidence type="ECO:0000256" key="7">
    <source>
        <dbReference type="ARBA" id="ARBA00023180"/>
    </source>
</evidence>
<dbReference type="PANTHER" id="PTHR13533">
    <property type="entry name" value="N-ACETYLNEURAMINATE 9-O-ACETYLTRANSFERASE"/>
    <property type="match status" value="1"/>
</dbReference>
<dbReference type="GO" id="GO:0005794">
    <property type="term" value="C:Golgi apparatus"/>
    <property type="evidence" value="ECO:0007669"/>
    <property type="project" value="UniProtKB-ARBA"/>
</dbReference>
<feature type="compositionally biased region" description="Polar residues" evidence="8">
    <location>
        <begin position="1"/>
        <end position="16"/>
    </location>
</feature>
<protein>
    <submittedName>
        <fullName evidence="11">N-acetylneuraminate 9-O-acetyltransferase</fullName>
    </submittedName>
</protein>
<evidence type="ECO:0000256" key="2">
    <source>
        <dbReference type="ARBA" id="ARBA00010666"/>
    </source>
</evidence>
<keyword evidence="5 9" id="KW-1133">Transmembrane helix</keyword>
<evidence type="ECO:0000313" key="12">
    <source>
        <dbReference type="Proteomes" id="UP000440578"/>
    </source>
</evidence>
<dbReference type="Proteomes" id="UP000440578">
    <property type="component" value="Unassembled WGS sequence"/>
</dbReference>
<feature type="transmembrane region" description="Helical" evidence="9">
    <location>
        <begin position="792"/>
        <end position="809"/>
    </location>
</feature>
<evidence type="ECO:0000256" key="4">
    <source>
        <dbReference type="ARBA" id="ARBA00022692"/>
    </source>
</evidence>
<dbReference type="PANTHER" id="PTHR13533:SF1">
    <property type="entry name" value="N-ACETYLNEURAMINATE 9-O-ACETYLTRANSFERASE"/>
    <property type="match status" value="1"/>
</dbReference>
<proteinExistence type="inferred from homology"/>
<evidence type="ECO:0000256" key="3">
    <source>
        <dbReference type="ARBA" id="ARBA00022679"/>
    </source>
</evidence>
<evidence type="ECO:0000313" key="11">
    <source>
        <dbReference type="EMBL" id="KAF0296719.1"/>
    </source>
</evidence>
<feature type="transmembrane region" description="Helical" evidence="9">
    <location>
        <begin position="417"/>
        <end position="437"/>
    </location>
</feature>
<keyword evidence="12" id="KW-1185">Reference proteome</keyword>
<comment type="caution">
    <text evidence="11">The sequence shown here is derived from an EMBL/GenBank/DDBJ whole genome shotgun (WGS) entry which is preliminary data.</text>
</comment>
<evidence type="ECO:0000256" key="1">
    <source>
        <dbReference type="ARBA" id="ARBA00004141"/>
    </source>
</evidence>
<evidence type="ECO:0000256" key="6">
    <source>
        <dbReference type="ARBA" id="ARBA00023136"/>
    </source>
</evidence>
<keyword evidence="4 9" id="KW-0812">Transmembrane</keyword>
<comment type="subcellular location">
    <subcellularLocation>
        <location evidence="1">Membrane</location>
        <topology evidence="1">Multi-pass membrane protein</topology>
    </subcellularLocation>
</comment>
<accession>A0A6A4VUW4</accession>
<evidence type="ECO:0000259" key="10">
    <source>
        <dbReference type="Pfam" id="PF07779"/>
    </source>
</evidence>
<dbReference type="EMBL" id="VIIS01001539">
    <property type="protein sequence ID" value="KAF0296719.1"/>
    <property type="molecule type" value="Genomic_DNA"/>
</dbReference>
<dbReference type="InterPro" id="IPR012419">
    <property type="entry name" value="Cas1_AcylTrans_dom"/>
</dbReference>
<name>A0A6A4VUW4_AMPAM</name>
<feature type="transmembrane region" description="Helical" evidence="9">
    <location>
        <begin position="746"/>
        <end position="772"/>
    </location>
</feature>
<dbReference type="Pfam" id="PF07779">
    <property type="entry name" value="Cas1_AcylT"/>
    <property type="match status" value="1"/>
</dbReference>
<keyword evidence="7" id="KW-0325">Glycoprotein</keyword>
<comment type="similarity">
    <text evidence="2">Belongs to the PC-esterase family. CASD1 subfamily.</text>
</comment>
<feature type="transmembrane region" description="Helical" evidence="9">
    <location>
        <begin position="483"/>
        <end position="502"/>
    </location>
</feature>
<dbReference type="GO" id="GO:0016020">
    <property type="term" value="C:membrane"/>
    <property type="evidence" value="ECO:0007669"/>
    <property type="project" value="UniProtKB-SubCell"/>
</dbReference>
<feature type="transmembrane region" description="Helical" evidence="9">
    <location>
        <begin position="662"/>
        <end position="683"/>
    </location>
</feature>
<feature type="transmembrane region" description="Helical" evidence="9">
    <location>
        <begin position="535"/>
        <end position="555"/>
    </location>
</feature>
<feature type="transmembrane region" description="Helical" evidence="9">
    <location>
        <begin position="624"/>
        <end position="642"/>
    </location>
</feature>
<evidence type="ECO:0000256" key="8">
    <source>
        <dbReference type="SAM" id="MobiDB-lite"/>
    </source>
</evidence>